<proteinExistence type="predicted"/>
<dbReference type="RefSeq" id="WP_264142290.1">
    <property type="nucleotide sequence ID" value="NZ_JAOYEY010000032.1"/>
</dbReference>
<dbReference type="Proteomes" id="UP001526147">
    <property type="component" value="Unassembled WGS sequence"/>
</dbReference>
<comment type="caution">
    <text evidence="2">The sequence shown here is derived from an EMBL/GenBank/DDBJ whole genome shotgun (WGS) entry which is preliminary data.</text>
</comment>
<feature type="transmembrane region" description="Helical" evidence="1">
    <location>
        <begin position="7"/>
        <end position="25"/>
    </location>
</feature>
<evidence type="ECO:0000256" key="1">
    <source>
        <dbReference type="SAM" id="Phobius"/>
    </source>
</evidence>
<dbReference type="EMBL" id="JAOYEY010000032">
    <property type="protein sequence ID" value="MCV9885524.1"/>
    <property type="molecule type" value="Genomic_DNA"/>
</dbReference>
<evidence type="ECO:0000313" key="2">
    <source>
        <dbReference type="EMBL" id="MCV9885524.1"/>
    </source>
</evidence>
<feature type="transmembrane region" description="Helical" evidence="1">
    <location>
        <begin position="60"/>
        <end position="80"/>
    </location>
</feature>
<keyword evidence="1" id="KW-0812">Transmembrane</keyword>
<evidence type="ECO:0000313" key="3">
    <source>
        <dbReference type="Proteomes" id="UP001526147"/>
    </source>
</evidence>
<keyword evidence="1" id="KW-0472">Membrane</keyword>
<protein>
    <recommendedName>
        <fullName evidence="4">Menaquinol-cytochrome c reductase cytochrome b subunit</fullName>
    </recommendedName>
</protein>
<name>A0ABT3DEN1_9BACI</name>
<reference evidence="2 3" key="1">
    <citation type="submission" date="2022-10" db="EMBL/GenBank/DDBJ databases">
        <title>Draft genome assembly of moderately radiation resistant bacterium Metabacillus halosaccharovorans.</title>
        <authorList>
            <person name="Pal S."/>
            <person name="Gopinathan A."/>
        </authorList>
    </citation>
    <scope>NUCLEOTIDE SEQUENCE [LARGE SCALE GENOMIC DNA]</scope>
    <source>
        <strain evidence="2 3">VITHBRA001</strain>
    </source>
</reference>
<keyword evidence="1" id="KW-1133">Transmembrane helix</keyword>
<evidence type="ECO:0008006" key="4">
    <source>
        <dbReference type="Google" id="ProtNLM"/>
    </source>
</evidence>
<organism evidence="2 3">
    <name type="scientific">Metabacillus halosaccharovorans</name>
    <dbReference type="NCBI Taxonomy" id="930124"/>
    <lineage>
        <taxon>Bacteria</taxon>
        <taxon>Bacillati</taxon>
        <taxon>Bacillota</taxon>
        <taxon>Bacilli</taxon>
        <taxon>Bacillales</taxon>
        <taxon>Bacillaceae</taxon>
        <taxon>Metabacillus</taxon>
    </lineage>
</organism>
<keyword evidence="3" id="KW-1185">Reference proteome</keyword>
<gene>
    <name evidence="2" type="ORF">OIH86_07650</name>
</gene>
<accession>A0ABT3DEN1</accession>
<sequence>MKTVFQAIMCSIVIHVAYMVTRMVVDYIKTRNYNPDIEGAWENVEILHNEVAFGKSSFPFLYLLTFIVVAVICGWIIFSYKMLVSKQVL</sequence>